<protein>
    <recommendedName>
        <fullName evidence="5">DUF3558 domain-containing protein</fullName>
    </recommendedName>
</protein>
<feature type="compositionally biased region" description="Low complexity" evidence="1">
    <location>
        <begin position="151"/>
        <end position="161"/>
    </location>
</feature>
<evidence type="ECO:0000313" key="3">
    <source>
        <dbReference type="EMBL" id="MFC4033122.1"/>
    </source>
</evidence>
<proteinExistence type="predicted"/>
<feature type="compositionally biased region" description="Low complexity" evidence="1">
    <location>
        <begin position="173"/>
        <end position="189"/>
    </location>
</feature>
<sequence length="290" mass="29446">MRSTRRLPVSVGAAAGVVALTLAALGGCTADNADHGLVTESKSASVDDGTASPMPPGKYQTLPQPCVAVSSDELKKLIPGATDYAGKESLTYDTGRRVGCTWQGATSDGTTRKLSIDIERVVSYDPGMSDEEQAEKDFDQRAAAAAIQLMPTGTPGGTATTPPAPPNSPTAPTPNAEGPSASASGTATITGGGTATGTGSDGNSPDVRPRELGNLGDDAFINDVLKTPASPATSATGPRRDVTLVFRTANVVVSVTYTQSSPRGGGDPDSSDLQKDAQQVAGQLESRIEN</sequence>
<gene>
    <name evidence="3" type="ORF">ACFO3J_16740</name>
</gene>
<feature type="compositionally biased region" description="Pro residues" evidence="1">
    <location>
        <begin position="162"/>
        <end position="172"/>
    </location>
</feature>
<evidence type="ECO:0000256" key="2">
    <source>
        <dbReference type="SAM" id="SignalP"/>
    </source>
</evidence>
<feature type="signal peptide" evidence="2">
    <location>
        <begin position="1"/>
        <end position="23"/>
    </location>
</feature>
<feature type="compositionally biased region" description="Gly residues" evidence="1">
    <location>
        <begin position="190"/>
        <end position="200"/>
    </location>
</feature>
<organism evidence="3 4">
    <name type="scientific">Streptomyces polygonati</name>
    <dbReference type="NCBI Taxonomy" id="1617087"/>
    <lineage>
        <taxon>Bacteria</taxon>
        <taxon>Bacillati</taxon>
        <taxon>Actinomycetota</taxon>
        <taxon>Actinomycetes</taxon>
        <taxon>Kitasatosporales</taxon>
        <taxon>Streptomycetaceae</taxon>
        <taxon>Streptomyces</taxon>
    </lineage>
</organism>
<keyword evidence="2" id="KW-0732">Signal</keyword>
<dbReference type="EMBL" id="JBHSBB010000010">
    <property type="protein sequence ID" value="MFC4033122.1"/>
    <property type="molecule type" value="Genomic_DNA"/>
</dbReference>
<feature type="chain" id="PRO_5047303286" description="DUF3558 domain-containing protein" evidence="2">
    <location>
        <begin position="24"/>
        <end position="290"/>
    </location>
</feature>
<dbReference type="Proteomes" id="UP001595765">
    <property type="component" value="Unassembled WGS sequence"/>
</dbReference>
<accession>A0ABV8HQD0</accession>
<feature type="region of interest" description="Disordered" evidence="1">
    <location>
        <begin position="257"/>
        <end position="290"/>
    </location>
</feature>
<keyword evidence="4" id="KW-1185">Reference proteome</keyword>
<reference evidence="4" key="1">
    <citation type="journal article" date="2019" name="Int. J. Syst. Evol. Microbiol.">
        <title>The Global Catalogue of Microorganisms (GCM) 10K type strain sequencing project: providing services to taxonomists for standard genome sequencing and annotation.</title>
        <authorList>
            <consortium name="The Broad Institute Genomics Platform"/>
            <consortium name="The Broad Institute Genome Sequencing Center for Infectious Disease"/>
            <person name="Wu L."/>
            <person name="Ma J."/>
        </authorList>
    </citation>
    <scope>NUCLEOTIDE SEQUENCE [LARGE SCALE GENOMIC DNA]</scope>
    <source>
        <strain evidence="4">CGMCC 4.7237</strain>
    </source>
</reference>
<name>A0ABV8HQD0_9ACTN</name>
<comment type="caution">
    <text evidence="3">The sequence shown here is derived from an EMBL/GenBank/DDBJ whole genome shotgun (WGS) entry which is preliminary data.</text>
</comment>
<dbReference type="PROSITE" id="PS51257">
    <property type="entry name" value="PROKAR_LIPOPROTEIN"/>
    <property type="match status" value="1"/>
</dbReference>
<feature type="region of interest" description="Disordered" evidence="1">
    <location>
        <begin position="150"/>
        <end position="215"/>
    </location>
</feature>
<evidence type="ECO:0008006" key="5">
    <source>
        <dbReference type="Google" id="ProtNLM"/>
    </source>
</evidence>
<evidence type="ECO:0000256" key="1">
    <source>
        <dbReference type="SAM" id="MobiDB-lite"/>
    </source>
</evidence>
<dbReference type="RefSeq" id="WP_386430169.1">
    <property type="nucleotide sequence ID" value="NZ_JBHSBB010000010.1"/>
</dbReference>
<evidence type="ECO:0000313" key="4">
    <source>
        <dbReference type="Proteomes" id="UP001595765"/>
    </source>
</evidence>